<feature type="active site" evidence="10">
    <location>
        <position position="151"/>
    </location>
</feature>
<feature type="active site" evidence="10">
    <location>
        <position position="249"/>
    </location>
</feature>
<evidence type="ECO:0000256" key="10">
    <source>
        <dbReference type="HAMAP-Rule" id="MF_01808"/>
    </source>
</evidence>
<dbReference type="InterPro" id="IPR004107">
    <property type="entry name" value="Integrase_SAM-like_N"/>
</dbReference>
<keyword evidence="3 10" id="KW-0963">Cytoplasm</keyword>
<dbReference type="PANTHER" id="PTHR30349">
    <property type="entry name" value="PHAGE INTEGRASE-RELATED"/>
    <property type="match status" value="1"/>
</dbReference>
<dbReference type="CDD" id="cd00798">
    <property type="entry name" value="INT_XerDC_C"/>
    <property type="match status" value="1"/>
</dbReference>
<dbReference type="InterPro" id="IPR044068">
    <property type="entry name" value="CB"/>
</dbReference>
<dbReference type="EMBL" id="QSFT01000011">
    <property type="protein sequence ID" value="RHA76232.1"/>
    <property type="molecule type" value="Genomic_DNA"/>
</dbReference>
<dbReference type="InterPro" id="IPR050090">
    <property type="entry name" value="Tyrosine_recombinase_XerCD"/>
</dbReference>
<gene>
    <name evidence="13" type="primary">xerD</name>
    <name evidence="10" type="synonym">xerC</name>
    <name evidence="13" type="ORF">DW921_06700</name>
</gene>
<comment type="subcellular location">
    <subcellularLocation>
        <location evidence="1 10">Cytoplasm</location>
    </subcellularLocation>
</comment>
<evidence type="ECO:0000256" key="4">
    <source>
        <dbReference type="ARBA" id="ARBA00022618"/>
    </source>
</evidence>
<evidence type="ECO:0000259" key="12">
    <source>
        <dbReference type="PROSITE" id="PS51900"/>
    </source>
</evidence>
<protein>
    <recommendedName>
        <fullName evidence="10">Tyrosine recombinase XerC</fullName>
    </recommendedName>
</protein>
<comment type="subunit">
    <text evidence="10">Forms a cyclic heterotetrameric complex composed of two molecules of XerC and two molecules of XerD.</text>
</comment>
<dbReference type="PROSITE" id="PS51900">
    <property type="entry name" value="CB"/>
    <property type="match status" value="1"/>
</dbReference>
<evidence type="ECO:0000256" key="8">
    <source>
        <dbReference type="ARBA" id="ARBA00023172"/>
    </source>
</evidence>
<dbReference type="GO" id="GO:0051301">
    <property type="term" value="P:cell division"/>
    <property type="evidence" value="ECO:0007669"/>
    <property type="project" value="UniProtKB-KW"/>
</dbReference>
<dbReference type="Proteomes" id="UP000283855">
    <property type="component" value="Unassembled WGS sequence"/>
</dbReference>
<dbReference type="SUPFAM" id="SSF56349">
    <property type="entry name" value="DNA breaking-rejoining enzymes"/>
    <property type="match status" value="1"/>
</dbReference>
<dbReference type="GO" id="GO:0003677">
    <property type="term" value="F:DNA binding"/>
    <property type="evidence" value="ECO:0007669"/>
    <property type="project" value="UniProtKB-UniRule"/>
</dbReference>
<dbReference type="PROSITE" id="PS51898">
    <property type="entry name" value="TYR_RECOMBINASE"/>
    <property type="match status" value="1"/>
</dbReference>
<comment type="similarity">
    <text evidence="10">Belongs to the 'phage' integrase family. XerC subfamily.</text>
</comment>
<dbReference type="AlphaFoldDB" id="A0A413T0N3"/>
<dbReference type="InterPro" id="IPR011010">
    <property type="entry name" value="DNA_brk_join_enz"/>
</dbReference>
<proteinExistence type="inferred from homology"/>
<organism evidence="13 14">
    <name type="scientific">Phocaeicola coprophilus</name>
    <dbReference type="NCBI Taxonomy" id="387090"/>
    <lineage>
        <taxon>Bacteria</taxon>
        <taxon>Pseudomonadati</taxon>
        <taxon>Bacteroidota</taxon>
        <taxon>Bacteroidia</taxon>
        <taxon>Bacteroidales</taxon>
        <taxon>Bacteroidaceae</taxon>
        <taxon>Phocaeicola</taxon>
    </lineage>
</organism>
<evidence type="ECO:0000313" key="14">
    <source>
        <dbReference type="Proteomes" id="UP000283855"/>
    </source>
</evidence>
<dbReference type="InterPro" id="IPR002104">
    <property type="entry name" value="Integrase_catalytic"/>
</dbReference>
<feature type="active site" description="O-(3'-phospho-DNA)-tyrosine intermediate" evidence="10">
    <location>
        <position position="281"/>
    </location>
</feature>
<dbReference type="GO" id="GO:0005737">
    <property type="term" value="C:cytoplasm"/>
    <property type="evidence" value="ECO:0007669"/>
    <property type="project" value="UniProtKB-SubCell"/>
</dbReference>
<dbReference type="InterPro" id="IPR023009">
    <property type="entry name" value="Tyrosine_recombinase_XerC/XerD"/>
</dbReference>
<dbReference type="GO" id="GO:0006313">
    <property type="term" value="P:DNA transposition"/>
    <property type="evidence" value="ECO:0007669"/>
    <property type="project" value="UniProtKB-UniRule"/>
</dbReference>
<evidence type="ECO:0000313" key="13">
    <source>
        <dbReference type="EMBL" id="RHA76232.1"/>
    </source>
</evidence>
<dbReference type="InterPro" id="IPR011932">
    <property type="entry name" value="Recomb_XerD"/>
</dbReference>
<dbReference type="PANTHER" id="PTHR30349:SF81">
    <property type="entry name" value="TYROSINE RECOMBINASE XERC"/>
    <property type="match status" value="1"/>
</dbReference>
<keyword evidence="8 10" id="KW-0233">DNA recombination</keyword>
<reference evidence="13 14" key="1">
    <citation type="submission" date="2018-08" db="EMBL/GenBank/DDBJ databases">
        <title>A genome reference for cultivated species of the human gut microbiota.</title>
        <authorList>
            <person name="Zou Y."/>
            <person name="Xue W."/>
            <person name="Luo G."/>
        </authorList>
    </citation>
    <scope>NUCLEOTIDE SEQUENCE [LARGE SCALE GENOMIC DNA]</scope>
    <source>
        <strain evidence="13 14">AM42-38</strain>
    </source>
</reference>
<dbReference type="HAMAP" id="MF_01808">
    <property type="entry name" value="Recomb_XerC_XerD"/>
    <property type="match status" value="1"/>
</dbReference>
<evidence type="ECO:0000256" key="7">
    <source>
        <dbReference type="ARBA" id="ARBA00023125"/>
    </source>
</evidence>
<dbReference type="Pfam" id="PF02899">
    <property type="entry name" value="Phage_int_SAM_1"/>
    <property type="match status" value="1"/>
</dbReference>
<keyword evidence="6 10" id="KW-0229">DNA integration</keyword>
<feature type="active site" evidence="10">
    <location>
        <position position="272"/>
    </location>
</feature>
<dbReference type="Gene3D" id="1.10.443.10">
    <property type="entry name" value="Intergrase catalytic core"/>
    <property type="match status" value="1"/>
</dbReference>
<sequence>MENHAKNGKIITKYKQYLKLEKSFSSNTIDAYLTDLDKLMAYLTLEGKDCLEVTLDDLETFSAGLHDIGINAQSQARILSGVRAFYRFLLLEDYIQQDPCELLESPQTGRHLPDVLTVEEIDRLIGSIDRSSREGQRNRAILETLYSCGLRVSELCNLKLSDLYLNEGFIKVEGKGSKQRLVPISPKAISELNNYFPDRNAGLIKPGYEDFVFISRFGKNISRIMVFHIIKELAGMAGIKKTISPHTFRHSFATHLLEGGANLRAIQCMLGHESIGTTEIYTHIDRNRLRQEIIGHHPRNLLEQTRKTKDMTGK</sequence>
<evidence type="ECO:0000256" key="1">
    <source>
        <dbReference type="ARBA" id="ARBA00004496"/>
    </source>
</evidence>
<keyword evidence="5 10" id="KW-0159">Chromosome partition</keyword>
<evidence type="ECO:0000256" key="6">
    <source>
        <dbReference type="ARBA" id="ARBA00022908"/>
    </source>
</evidence>
<comment type="caution">
    <text evidence="13">The sequence shown here is derived from an EMBL/GenBank/DDBJ whole genome shotgun (WGS) entry which is preliminary data.</text>
</comment>
<evidence type="ECO:0000256" key="3">
    <source>
        <dbReference type="ARBA" id="ARBA00022490"/>
    </source>
</evidence>
<dbReference type="Gene3D" id="1.10.150.130">
    <property type="match status" value="1"/>
</dbReference>
<feature type="domain" description="Core-binding (CB)" evidence="12">
    <location>
        <begin position="5"/>
        <end position="90"/>
    </location>
</feature>
<keyword evidence="9 10" id="KW-0131">Cell cycle</keyword>
<evidence type="ECO:0000259" key="11">
    <source>
        <dbReference type="PROSITE" id="PS51898"/>
    </source>
</evidence>
<dbReference type="NCBIfam" id="TIGR02225">
    <property type="entry name" value="recomb_XerD"/>
    <property type="match status" value="1"/>
</dbReference>
<dbReference type="NCBIfam" id="NF040815">
    <property type="entry name" value="recomb_XerA_Arch"/>
    <property type="match status" value="1"/>
</dbReference>
<feature type="active site" evidence="10">
    <location>
        <position position="246"/>
    </location>
</feature>
<dbReference type="InterPro" id="IPR010998">
    <property type="entry name" value="Integrase_recombinase_N"/>
</dbReference>
<evidence type="ECO:0000256" key="5">
    <source>
        <dbReference type="ARBA" id="ARBA00022829"/>
    </source>
</evidence>
<dbReference type="NCBIfam" id="NF001399">
    <property type="entry name" value="PRK00283.1"/>
    <property type="match status" value="1"/>
</dbReference>
<evidence type="ECO:0000256" key="9">
    <source>
        <dbReference type="ARBA" id="ARBA00023306"/>
    </source>
</evidence>
<feature type="domain" description="Tyr recombinase" evidence="11">
    <location>
        <begin position="111"/>
        <end position="294"/>
    </location>
</feature>
<dbReference type="RefSeq" id="WP_118400292.1">
    <property type="nucleotide sequence ID" value="NZ_CABJGD010000011.1"/>
</dbReference>
<dbReference type="GO" id="GO:0009037">
    <property type="term" value="F:tyrosine-based site-specific recombinase activity"/>
    <property type="evidence" value="ECO:0007669"/>
    <property type="project" value="UniProtKB-UniRule"/>
</dbReference>
<keyword evidence="7 10" id="KW-0238">DNA-binding</keyword>
<keyword evidence="4 10" id="KW-0132">Cell division</keyword>
<dbReference type="InterPro" id="IPR013762">
    <property type="entry name" value="Integrase-like_cat_sf"/>
</dbReference>
<feature type="active site" evidence="10">
    <location>
        <position position="175"/>
    </location>
</feature>
<evidence type="ECO:0000256" key="2">
    <source>
        <dbReference type="ARBA" id="ARBA00010450"/>
    </source>
</evidence>
<comment type="similarity">
    <text evidence="2">Belongs to the 'phage' integrase family. XerD subfamily.</text>
</comment>
<accession>A0A413T0N3</accession>
<dbReference type="Pfam" id="PF00589">
    <property type="entry name" value="Phage_integrase"/>
    <property type="match status" value="1"/>
</dbReference>
<comment type="function">
    <text evidence="10">Site-specific tyrosine recombinase, which acts by catalyzing the cutting and rejoining of the recombining DNA molecules. The XerC-XerD complex is essential to convert dimers of the bacterial chromosome into monomers to permit their segregation at cell division. It also contributes to the segregational stability of plasmids.</text>
</comment>
<dbReference type="GO" id="GO:0007059">
    <property type="term" value="P:chromosome segregation"/>
    <property type="evidence" value="ECO:0007669"/>
    <property type="project" value="UniProtKB-UniRule"/>
</dbReference>
<name>A0A413T0N3_9BACT</name>